<protein>
    <submittedName>
        <fullName evidence="3">YdcF family protein</fullName>
    </submittedName>
</protein>
<dbReference type="Gene3D" id="3.40.50.620">
    <property type="entry name" value="HUPs"/>
    <property type="match status" value="1"/>
</dbReference>
<evidence type="ECO:0000313" key="3">
    <source>
        <dbReference type="EMBL" id="MED1201647.1"/>
    </source>
</evidence>
<reference evidence="3 4" key="1">
    <citation type="submission" date="2023-03" db="EMBL/GenBank/DDBJ databases">
        <title>Bacillus Genome Sequencing.</title>
        <authorList>
            <person name="Dunlap C."/>
        </authorList>
    </citation>
    <scope>NUCLEOTIDE SEQUENCE [LARGE SCALE GENOMIC DNA]</scope>
    <source>
        <strain evidence="3 4">B-23453</strain>
    </source>
</reference>
<evidence type="ECO:0000259" key="2">
    <source>
        <dbReference type="Pfam" id="PF02698"/>
    </source>
</evidence>
<organism evidence="3 4">
    <name type="scientific">Heyndrickxia acidicola</name>
    <dbReference type="NCBI Taxonomy" id="209389"/>
    <lineage>
        <taxon>Bacteria</taxon>
        <taxon>Bacillati</taxon>
        <taxon>Bacillota</taxon>
        <taxon>Bacilli</taxon>
        <taxon>Bacillales</taxon>
        <taxon>Bacillaceae</taxon>
        <taxon>Heyndrickxia</taxon>
    </lineage>
</organism>
<dbReference type="InterPro" id="IPR003848">
    <property type="entry name" value="DUF218"/>
</dbReference>
<accession>A0ABU6MEG1</accession>
<dbReference type="InterPro" id="IPR014729">
    <property type="entry name" value="Rossmann-like_a/b/a_fold"/>
</dbReference>
<dbReference type="RefSeq" id="WP_083953016.1">
    <property type="nucleotide sequence ID" value="NZ_JARMAB010000002.1"/>
</dbReference>
<keyword evidence="4" id="KW-1185">Reference proteome</keyword>
<dbReference type="PANTHER" id="PTHR30336">
    <property type="entry name" value="INNER MEMBRANE PROTEIN, PROBABLE PERMEASE"/>
    <property type="match status" value="1"/>
</dbReference>
<comment type="caution">
    <text evidence="3">The sequence shown here is derived from an EMBL/GenBank/DDBJ whole genome shotgun (WGS) entry which is preliminary data.</text>
</comment>
<name>A0ABU6MEG1_9BACI</name>
<evidence type="ECO:0000313" key="4">
    <source>
        <dbReference type="Proteomes" id="UP001341444"/>
    </source>
</evidence>
<gene>
    <name evidence="3" type="ORF">P4T90_00915</name>
</gene>
<keyword evidence="1" id="KW-0472">Membrane</keyword>
<dbReference type="CDD" id="cd06259">
    <property type="entry name" value="YdcF-like"/>
    <property type="match status" value="1"/>
</dbReference>
<evidence type="ECO:0000256" key="1">
    <source>
        <dbReference type="SAM" id="Phobius"/>
    </source>
</evidence>
<keyword evidence="1" id="KW-0812">Transmembrane</keyword>
<dbReference type="Pfam" id="PF02698">
    <property type="entry name" value="DUF218"/>
    <property type="match status" value="1"/>
</dbReference>
<dbReference type="InterPro" id="IPR051599">
    <property type="entry name" value="Cell_Envelope_Assoc"/>
</dbReference>
<dbReference type="EMBL" id="JARMAB010000002">
    <property type="protein sequence ID" value="MED1201647.1"/>
    <property type="molecule type" value="Genomic_DNA"/>
</dbReference>
<feature type="transmembrane region" description="Helical" evidence="1">
    <location>
        <begin position="6"/>
        <end position="25"/>
    </location>
</feature>
<sequence>MLTEIVLWGTGFILAGFIMTLLILYRKMKLAAIKRPPSNVPFIIVLGAKVNGYKLSNSLYQRAVKGLDYLKQNPNTKAVVSGGKGPDESISEGEALALFLMKNGINQNRILIENKSETTFENIAFSKKNFNIQEAIIVSNDFHVFRAVQVARAQGIKAYPLGAKTPSSIKTKLYAREFLAIIKWKITGR</sequence>
<proteinExistence type="predicted"/>
<feature type="domain" description="DUF218" evidence="2">
    <location>
        <begin position="42"/>
        <end position="178"/>
    </location>
</feature>
<dbReference type="PANTHER" id="PTHR30336:SF4">
    <property type="entry name" value="ENVELOPE BIOGENESIS FACTOR ELYC"/>
    <property type="match status" value="1"/>
</dbReference>
<keyword evidence="1" id="KW-1133">Transmembrane helix</keyword>
<dbReference type="Proteomes" id="UP001341444">
    <property type="component" value="Unassembled WGS sequence"/>
</dbReference>